<sequence length="107" mass="11389">MDVLQWTGIGSYAIPCALTLLGVVLVPIGNGLVRGLVAAVAGWIGCVAYTIFVFNPVGLASARAHGDHFPDVRYDNNTVSVAILAGWVVPLATLATYHAARRIFRRI</sequence>
<reference evidence="2 3" key="1">
    <citation type="submission" date="2020-07" db="EMBL/GenBank/DDBJ databases">
        <title>Genomic Encyclopedia of Type Strains, Phase IV (KMG-V): Genome sequencing to study the core and pangenomes of soil and plant-associated prokaryotes.</title>
        <authorList>
            <person name="Whitman W."/>
        </authorList>
    </citation>
    <scope>NUCLEOTIDE SEQUENCE [LARGE SCALE GENOMIC DNA]</scope>
    <source>
        <strain evidence="2 3">RH2WT43</strain>
    </source>
</reference>
<name>A0A839F0J6_9GAMM</name>
<dbReference type="AlphaFoldDB" id="A0A839F0J6"/>
<keyword evidence="3" id="KW-1185">Reference proteome</keyword>
<evidence type="ECO:0000313" key="3">
    <source>
        <dbReference type="Proteomes" id="UP000550401"/>
    </source>
</evidence>
<feature type="transmembrane region" description="Helical" evidence="1">
    <location>
        <begin position="36"/>
        <end position="59"/>
    </location>
</feature>
<feature type="transmembrane region" description="Helical" evidence="1">
    <location>
        <begin position="12"/>
        <end position="29"/>
    </location>
</feature>
<proteinExistence type="predicted"/>
<evidence type="ECO:0000313" key="2">
    <source>
        <dbReference type="EMBL" id="MBA8887018.1"/>
    </source>
</evidence>
<comment type="caution">
    <text evidence="2">The sequence shown here is derived from an EMBL/GenBank/DDBJ whole genome shotgun (WGS) entry which is preliminary data.</text>
</comment>
<dbReference type="RefSeq" id="WP_182530044.1">
    <property type="nucleotide sequence ID" value="NZ_JACGXL010000001.1"/>
</dbReference>
<keyword evidence="1" id="KW-0472">Membrane</keyword>
<dbReference type="Proteomes" id="UP000550401">
    <property type="component" value="Unassembled WGS sequence"/>
</dbReference>
<gene>
    <name evidence="2" type="ORF">FHW12_001209</name>
</gene>
<organism evidence="2 3">
    <name type="scientific">Dokdonella fugitiva</name>
    <dbReference type="NCBI Taxonomy" id="328517"/>
    <lineage>
        <taxon>Bacteria</taxon>
        <taxon>Pseudomonadati</taxon>
        <taxon>Pseudomonadota</taxon>
        <taxon>Gammaproteobacteria</taxon>
        <taxon>Lysobacterales</taxon>
        <taxon>Rhodanobacteraceae</taxon>
        <taxon>Dokdonella</taxon>
    </lineage>
</organism>
<feature type="transmembrane region" description="Helical" evidence="1">
    <location>
        <begin position="79"/>
        <end position="100"/>
    </location>
</feature>
<dbReference type="EMBL" id="JACGXL010000001">
    <property type="protein sequence ID" value="MBA8887018.1"/>
    <property type="molecule type" value="Genomic_DNA"/>
</dbReference>
<evidence type="ECO:0000256" key="1">
    <source>
        <dbReference type="SAM" id="Phobius"/>
    </source>
</evidence>
<protein>
    <submittedName>
        <fullName evidence="2">Uncharacterized protein</fullName>
    </submittedName>
</protein>
<keyword evidence="1" id="KW-1133">Transmembrane helix</keyword>
<keyword evidence="1" id="KW-0812">Transmembrane</keyword>
<accession>A0A839F0J6</accession>